<accession>A0A9P5PGU1</accession>
<evidence type="ECO:0000313" key="2">
    <source>
        <dbReference type="EMBL" id="KAF9062932.1"/>
    </source>
</evidence>
<evidence type="ECO:0000256" key="1">
    <source>
        <dbReference type="SAM" id="SignalP"/>
    </source>
</evidence>
<feature type="signal peptide" evidence="1">
    <location>
        <begin position="1"/>
        <end position="20"/>
    </location>
</feature>
<organism evidence="2 3">
    <name type="scientific">Rhodocollybia butyracea</name>
    <dbReference type="NCBI Taxonomy" id="206335"/>
    <lineage>
        <taxon>Eukaryota</taxon>
        <taxon>Fungi</taxon>
        <taxon>Dikarya</taxon>
        <taxon>Basidiomycota</taxon>
        <taxon>Agaricomycotina</taxon>
        <taxon>Agaricomycetes</taxon>
        <taxon>Agaricomycetidae</taxon>
        <taxon>Agaricales</taxon>
        <taxon>Marasmiineae</taxon>
        <taxon>Omphalotaceae</taxon>
        <taxon>Rhodocollybia</taxon>
    </lineage>
</organism>
<keyword evidence="3" id="KW-1185">Reference proteome</keyword>
<dbReference type="Proteomes" id="UP000772434">
    <property type="component" value="Unassembled WGS sequence"/>
</dbReference>
<name>A0A9P5PGU1_9AGAR</name>
<protein>
    <submittedName>
        <fullName evidence="2">Uncharacterized protein</fullName>
    </submittedName>
</protein>
<feature type="chain" id="PRO_5040419882" evidence="1">
    <location>
        <begin position="21"/>
        <end position="320"/>
    </location>
</feature>
<dbReference type="EMBL" id="JADNRY010000158">
    <property type="protein sequence ID" value="KAF9062932.1"/>
    <property type="molecule type" value="Genomic_DNA"/>
</dbReference>
<gene>
    <name evidence="2" type="ORF">BDP27DRAFT_1451526</name>
</gene>
<reference evidence="2" key="1">
    <citation type="submission" date="2020-11" db="EMBL/GenBank/DDBJ databases">
        <authorList>
            <consortium name="DOE Joint Genome Institute"/>
            <person name="Ahrendt S."/>
            <person name="Riley R."/>
            <person name="Andreopoulos W."/>
            <person name="Labutti K."/>
            <person name="Pangilinan J."/>
            <person name="Ruiz-Duenas F.J."/>
            <person name="Barrasa J.M."/>
            <person name="Sanchez-Garcia M."/>
            <person name="Camarero S."/>
            <person name="Miyauchi S."/>
            <person name="Serrano A."/>
            <person name="Linde D."/>
            <person name="Babiker R."/>
            <person name="Drula E."/>
            <person name="Ayuso-Fernandez I."/>
            <person name="Pacheco R."/>
            <person name="Padilla G."/>
            <person name="Ferreira P."/>
            <person name="Barriuso J."/>
            <person name="Kellner H."/>
            <person name="Castanera R."/>
            <person name="Alfaro M."/>
            <person name="Ramirez L."/>
            <person name="Pisabarro A.G."/>
            <person name="Kuo A."/>
            <person name="Tritt A."/>
            <person name="Lipzen A."/>
            <person name="He G."/>
            <person name="Yan M."/>
            <person name="Ng V."/>
            <person name="Cullen D."/>
            <person name="Martin F."/>
            <person name="Rosso M.-N."/>
            <person name="Henrissat B."/>
            <person name="Hibbett D."/>
            <person name="Martinez A.T."/>
            <person name="Grigoriev I.V."/>
        </authorList>
    </citation>
    <scope>NUCLEOTIDE SEQUENCE</scope>
    <source>
        <strain evidence="2">AH 40177</strain>
    </source>
</reference>
<dbReference type="AlphaFoldDB" id="A0A9P5PGU1"/>
<comment type="caution">
    <text evidence="2">The sequence shown here is derived from an EMBL/GenBank/DDBJ whole genome shotgun (WGS) entry which is preliminary data.</text>
</comment>
<evidence type="ECO:0000313" key="3">
    <source>
        <dbReference type="Proteomes" id="UP000772434"/>
    </source>
</evidence>
<proteinExistence type="predicted"/>
<sequence length="320" mass="35019">MRSILLPFAVIVSSILAARSKPVPRPDGATSGLLLHDPPATLAFRGEKSSTQPSNLNKRFALKAFDSQTSSNKRRELPKVYVNLINPEGQITPGKDTDASQERTLSTVLGGALGLEHVFRDLVEYKGSYAPVSDAKKIGKEWVYLEFKGLLEKCKTEPCYGWIAKGGRFDPHDTLGTTRKDTDKVYVGLSKPPSPSPDGSPSSWERLVVYDAAQMKSVVAGRESKLPATKIGQRMLQEWVDLSNRFEALFEPHLSAMASPSKEALPSEESHTHSAMTGHKLPAEVSHSDTNNPSYTRGNIMSIDAVIEPKKVMSIAELMS</sequence>
<keyword evidence="1" id="KW-0732">Signal</keyword>